<evidence type="ECO:0008006" key="4">
    <source>
        <dbReference type="Google" id="ProtNLM"/>
    </source>
</evidence>
<evidence type="ECO:0000313" key="3">
    <source>
        <dbReference type="Proteomes" id="UP000632659"/>
    </source>
</evidence>
<evidence type="ECO:0000313" key="2">
    <source>
        <dbReference type="EMBL" id="MBC8611559.1"/>
    </source>
</evidence>
<dbReference type="AlphaFoldDB" id="A0A8J6TQV7"/>
<comment type="caution">
    <text evidence="2">The sequence shown here is derived from an EMBL/GenBank/DDBJ whole genome shotgun (WGS) entry which is preliminary data.</text>
</comment>
<proteinExistence type="predicted"/>
<sequence>MLVQVATWFLWLMLYSFLGWVYESTLCSITAKRPVNRGFLNGPICPIYGSGALVIILCLGKEADGSILSLFLSGAVLTCTLEYITSWLMEKLFHARWWDYSEYRFQINGRVCLLGAVAFGAMSVVILKWVHPWVSSWTSKLPDTAVLLISGILLVLLVCDIIVTVRSVLHLDQKLSEVQRALDRAWEKMREDLREEFSERRGRFHNRGQKILDHLEKSSQWNGSRFKELLNQKRFQERRLLRAYPRLQSVHREALDVLRARLEEWKRDKKSK</sequence>
<feature type="transmembrane region" description="Helical" evidence="1">
    <location>
        <begin position="66"/>
        <end position="89"/>
    </location>
</feature>
<keyword evidence="3" id="KW-1185">Reference proteome</keyword>
<dbReference type="RefSeq" id="WP_187536695.1">
    <property type="nucleotide sequence ID" value="NZ_JACRTL010000006.1"/>
</dbReference>
<accession>A0A8J6TQV7</accession>
<keyword evidence="1" id="KW-1133">Transmembrane helix</keyword>
<protein>
    <recommendedName>
        <fullName evidence="4">ABC transporter permease</fullName>
    </recommendedName>
</protein>
<reference evidence="2" key="1">
    <citation type="submission" date="2020-08" db="EMBL/GenBank/DDBJ databases">
        <title>Genome public.</title>
        <authorList>
            <person name="Liu C."/>
            <person name="Sun Q."/>
        </authorList>
    </citation>
    <scope>NUCLEOTIDE SEQUENCE</scope>
    <source>
        <strain evidence="2">NSJ-15</strain>
    </source>
</reference>
<feature type="transmembrane region" description="Helical" evidence="1">
    <location>
        <begin position="110"/>
        <end position="130"/>
    </location>
</feature>
<dbReference type="EMBL" id="JACRTL010000006">
    <property type="protein sequence ID" value="MBC8611559.1"/>
    <property type="molecule type" value="Genomic_DNA"/>
</dbReference>
<dbReference type="Proteomes" id="UP000632659">
    <property type="component" value="Unassembled WGS sequence"/>
</dbReference>
<keyword evidence="1" id="KW-0472">Membrane</keyword>
<evidence type="ECO:0000256" key="1">
    <source>
        <dbReference type="SAM" id="Phobius"/>
    </source>
</evidence>
<dbReference type="InterPro" id="IPR010540">
    <property type="entry name" value="CmpB_TMEM229"/>
</dbReference>
<keyword evidence="1" id="KW-0812">Transmembrane</keyword>
<feature type="transmembrane region" description="Helical" evidence="1">
    <location>
        <begin position="6"/>
        <end position="26"/>
    </location>
</feature>
<name>A0A8J6TQV7_9FIRM</name>
<organism evidence="2 3">
    <name type="scientific">Massiliimalia timonensis</name>
    <dbReference type="NCBI Taxonomy" id="1987501"/>
    <lineage>
        <taxon>Bacteria</taxon>
        <taxon>Bacillati</taxon>
        <taxon>Bacillota</taxon>
        <taxon>Clostridia</taxon>
        <taxon>Eubacteriales</taxon>
        <taxon>Oscillospiraceae</taxon>
        <taxon>Massiliimalia</taxon>
    </lineage>
</organism>
<dbReference type="Pfam" id="PF06541">
    <property type="entry name" value="ABC_trans_CmpB"/>
    <property type="match status" value="1"/>
</dbReference>
<gene>
    <name evidence="2" type="ORF">H8702_10670</name>
</gene>
<feature type="transmembrane region" description="Helical" evidence="1">
    <location>
        <begin position="38"/>
        <end position="60"/>
    </location>
</feature>
<feature type="transmembrane region" description="Helical" evidence="1">
    <location>
        <begin position="145"/>
        <end position="165"/>
    </location>
</feature>